<dbReference type="SUPFAM" id="SSF51730">
    <property type="entry name" value="FAD-linked oxidoreductase"/>
    <property type="match status" value="1"/>
</dbReference>
<dbReference type="InterPro" id="IPR002872">
    <property type="entry name" value="Proline_DH_dom"/>
</dbReference>
<feature type="binding site" evidence="9">
    <location>
        <position position="97"/>
    </location>
    <ligand>
        <name>substrate</name>
    </ligand>
</feature>
<evidence type="ECO:0000256" key="4">
    <source>
        <dbReference type="ARBA" id="ARBA00022741"/>
    </source>
</evidence>
<evidence type="ECO:0000256" key="7">
    <source>
        <dbReference type="ARBA" id="ARBA00023062"/>
    </source>
</evidence>
<dbReference type="InterPro" id="IPR029041">
    <property type="entry name" value="FAD-linked_oxidoreductase-like"/>
</dbReference>
<dbReference type="InterPro" id="IPR008219">
    <property type="entry name" value="PRODH_bac_arc"/>
</dbReference>
<dbReference type="PANTHER" id="PTHR13914">
    <property type="entry name" value="PROLINE OXIDASE"/>
    <property type="match status" value="1"/>
</dbReference>
<feature type="binding site" evidence="9">
    <location>
        <position position="286"/>
    </location>
    <ligand>
        <name>substrate</name>
    </ligand>
</feature>
<keyword evidence="3" id="KW-0285">Flavoprotein</keyword>
<dbReference type="PIRSF" id="PIRSF000196">
    <property type="entry name" value="Pro_dehydrog"/>
    <property type="match status" value="1"/>
</dbReference>
<dbReference type="RefSeq" id="WP_183672654.1">
    <property type="nucleotide sequence ID" value="NZ_CBCRYX010000003.1"/>
</dbReference>
<keyword evidence="6 12" id="KW-0560">Oxidoreductase</keyword>
<comment type="catalytic activity">
    <reaction evidence="8">
        <text>L-proline + a quinone = (S)-1-pyrroline-5-carboxylate + a quinol + H(+)</text>
        <dbReference type="Rhea" id="RHEA:23784"/>
        <dbReference type="ChEBI" id="CHEBI:15378"/>
        <dbReference type="ChEBI" id="CHEBI:17388"/>
        <dbReference type="ChEBI" id="CHEBI:24646"/>
        <dbReference type="ChEBI" id="CHEBI:60039"/>
        <dbReference type="ChEBI" id="CHEBI:132124"/>
        <dbReference type="EC" id="1.5.5.2"/>
    </reaction>
</comment>
<dbReference type="GO" id="GO:0004657">
    <property type="term" value="F:proline dehydrogenase activity"/>
    <property type="evidence" value="ECO:0007669"/>
    <property type="project" value="UniProtKB-EC"/>
</dbReference>
<feature type="binding site" evidence="10">
    <location>
        <position position="133"/>
    </location>
    <ligand>
        <name>FAD</name>
        <dbReference type="ChEBI" id="CHEBI:57692"/>
    </ligand>
</feature>
<evidence type="ECO:0000256" key="6">
    <source>
        <dbReference type="ARBA" id="ARBA00023002"/>
    </source>
</evidence>
<feature type="binding site" evidence="10">
    <location>
        <begin position="223"/>
        <end position="224"/>
    </location>
    <ligand>
        <name>FAD</name>
        <dbReference type="ChEBI" id="CHEBI:57692"/>
    </ligand>
</feature>
<keyword evidence="5 10" id="KW-0274">FAD</keyword>
<evidence type="ECO:0000256" key="9">
    <source>
        <dbReference type="PIRSR" id="PIRSR000196-1"/>
    </source>
</evidence>
<keyword evidence="4 10" id="KW-0547">Nucleotide-binding</keyword>
<evidence type="ECO:0000313" key="12">
    <source>
        <dbReference type="EMBL" id="MBB5175220.1"/>
    </source>
</evidence>
<feature type="domain" description="Proline dehydrogenase" evidence="11">
    <location>
        <begin position="44"/>
        <end position="293"/>
    </location>
</feature>
<name>A0A9Q2CXG6_9STAP</name>
<dbReference type="EMBL" id="JACHHF010000001">
    <property type="protein sequence ID" value="MBB5175220.1"/>
    <property type="molecule type" value="Genomic_DNA"/>
</dbReference>
<dbReference type="Proteomes" id="UP000579136">
    <property type="component" value="Unassembled WGS sequence"/>
</dbReference>
<gene>
    <name evidence="12" type="ORF">HNQ45_000078</name>
</gene>
<feature type="binding site" evidence="10">
    <location>
        <position position="161"/>
    </location>
    <ligand>
        <name>FAD</name>
        <dbReference type="ChEBI" id="CHEBI:57692"/>
    </ligand>
</feature>
<keyword evidence="13" id="KW-1185">Reference proteome</keyword>
<evidence type="ECO:0000256" key="5">
    <source>
        <dbReference type="ARBA" id="ARBA00022827"/>
    </source>
</evidence>
<dbReference type="AlphaFoldDB" id="A0A9Q2CXG6"/>
<dbReference type="GO" id="GO:0010133">
    <property type="term" value="P:L-proline catabolic process to L-glutamate"/>
    <property type="evidence" value="ECO:0007669"/>
    <property type="project" value="InterPro"/>
</dbReference>
<comment type="caution">
    <text evidence="12">The sequence shown here is derived from an EMBL/GenBank/DDBJ whole genome shotgun (WGS) entry which is preliminary data.</text>
</comment>
<dbReference type="GO" id="GO:0000166">
    <property type="term" value="F:nucleotide binding"/>
    <property type="evidence" value="ECO:0007669"/>
    <property type="project" value="UniProtKB-KW"/>
</dbReference>
<reference evidence="12 13" key="1">
    <citation type="submission" date="2020-08" db="EMBL/GenBank/DDBJ databases">
        <title>Genomic Encyclopedia of Type Strains, Phase IV (KMG-IV): sequencing the most valuable type-strain genomes for metagenomic binning, comparative biology and taxonomic classification.</title>
        <authorList>
            <person name="Goeker M."/>
        </authorList>
    </citation>
    <scope>NUCLEOTIDE SEQUENCE [LARGE SCALE GENOMIC DNA]</scope>
    <source>
        <strain evidence="12 13">DSM 19163</strain>
    </source>
</reference>
<comment type="pathway">
    <text evidence="1">Amino-acid degradation; L-proline degradation into L-glutamate; L-glutamate from L-proline: step 1/2.</text>
</comment>
<protein>
    <recommendedName>
        <fullName evidence="2">proline dehydrogenase</fullName>
        <ecNumber evidence="2">1.5.5.2</ecNumber>
    </recommendedName>
</protein>
<proteinExistence type="predicted"/>
<evidence type="ECO:0000256" key="8">
    <source>
        <dbReference type="ARBA" id="ARBA00048779"/>
    </source>
</evidence>
<feature type="binding site" evidence="10">
    <location>
        <position position="197"/>
    </location>
    <ligand>
        <name>FAD</name>
        <dbReference type="ChEBI" id="CHEBI:57692"/>
    </ligand>
</feature>
<feature type="binding site" evidence="10">
    <location>
        <begin position="183"/>
        <end position="185"/>
    </location>
    <ligand>
        <name>FAD</name>
        <dbReference type="ChEBI" id="CHEBI:57692"/>
    </ligand>
</feature>
<sequence length="329" mass="37748">MAVLRDFFINLSEIKPVNDATKKMGLRFGAQHVVGGVKTSDTVDKIRELNQKGMSVTVDNLGEFIEDRAQAEYEKGLILEMMEAIYDNNLNAHFSVKLTQLGLNLGDDYVLENMREIMDMAKKSGNIFVNIDMENYASKEKTLKVLDELLKDYDNVGTVIQSYLFDSMFDVEKYKDVRLRLVKGAYKEDPNIAYQSKNDIDGNFFELIKYRLTHGEGFTSIATHDHNIINRVIDFVEANDISHDKFEFQMLYGFRSDYQKEIVDEGYNFTVYVPYGNDWYAYFMRRLAERPQNLNLLVKSVTHNKKFKIGAVAAGAVGAGLFATKLFKK</sequence>
<evidence type="ECO:0000313" key="13">
    <source>
        <dbReference type="Proteomes" id="UP000579136"/>
    </source>
</evidence>
<dbReference type="Pfam" id="PF01619">
    <property type="entry name" value="Pro_dh"/>
    <property type="match status" value="1"/>
</dbReference>
<dbReference type="PANTHER" id="PTHR13914:SF0">
    <property type="entry name" value="PROLINE DEHYDROGENASE 1, MITOCHONDRIAL"/>
    <property type="match status" value="1"/>
</dbReference>
<evidence type="ECO:0000256" key="3">
    <source>
        <dbReference type="ARBA" id="ARBA00022630"/>
    </source>
</evidence>
<dbReference type="InterPro" id="IPR015659">
    <property type="entry name" value="Proline_oxidase"/>
</dbReference>
<evidence type="ECO:0000259" key="11">
    <source>
        <dbReference type="Pfam" id="PF01619"/>
    </source>
</evidence>
<keyword evidence="7" id="KW-0642">Proline metabolism</keyword>
<evidence type="ECO:0000256" key="2">
    <source>
        <dbReference type="ARBA" id="ARBA00012695"/>
    </source>
</evidence>
<feature type="binding site" evidence="9">
    <location>
        <position position="285"/>
    </location>
    <ligand>
        <name>substrate</name>
    </ligand>
</feature>
<comment type="cofactor">
    <cofactor evidence="10">
        <name>FAD</name>
        <dbReference type="ChEBI" id="CHEBI:57692"/>
    </cofactor>
    <text evidence="10">Binds 1 FAD per subunit.</text>
</comment>
<evidence type="ECO:0000256" key="10">
    <source>
        <dbReference type="PIRSR" id="PIRSR000196-2"/>
    </source>
</evidence>
<dbReference type="Gene3D" id="3.20.20.220">
    <property type="match status" value="1"/>
</dbReference>
<evidence type="ECO:0000256" key="1">
    <source>
        <dbReference type="ARBA" id="ARBA00004739"/>
    </source>
</evidence>
<organism evidence="12 13">
    <name type="scientific">Nosocomiicoccus ampullae</name>
    <dbReference type="NCBI Taxonomy" id="489910"/>
    <lineage>
        <taxon>Bacteria</taxon>
        <taxon>Bacillati</taxon>
        <taxon>Bacillota</taxon>
        <taxon>Bacilli</taxon>
        <taxon>Bacillales</taxon>
        <taxon>Staphylococcaceae</taxon>
        <taxon>Nosocomiicoccus</taxon>
    </lineage>
</organism>
<dbReference type="EC" id="1.5.5.2" evidence="2"/>
<accession>A0A9Q2CXG6</accession>